<sequence length="597" mass="64602">MSRQLFVTPVRRMHLIAPFGPGSVLLTRNRVSAIVCAPATWLRSLPSRPPGSVPILDELTITDRHLQAATAVARFVMPWPASDNPSRDTDWLVPAARFPLTEACSNPQCQRLVRRDPADANEGRCDACASSSARRARWPTFQTALVLACPAGHLDDVDWAAWLHDQNGPACSQHDVRYRVSGAADRPLLMCNSCNRRVPFDPDIDFPCTGARPWLPHAGAEPCTGRARPIERTSRTSYYPEQLSSLTIPVAGADNPALLHALTDNATLRTLQQLARTPEIIRSITVVATRLGIRTDAQEVTRHLDALQQDQVTGPSRAEELTALLSVDHPRRATGALPDLIVEPQDINMYRNSSFGRLLSAVSLVPRLRETRILAGFSRIEPLPVDPETGYAQLWGKPHPAAFAQQSDDDWLPGYQVFGEGLLCVLDPSAVGAWVAGAGRDARLVSAAGPALGLNEPAQPLPWLLAHTLAHLVMRAAAPHAGYPLPALRERIFAVDNRTAFLVYTAAGDAHGTLGGLVELGQPQRLREIFDAAVAAVAWCATDPVCIEDALGPRGRGSTPGACHHCLLVPETSCEAFNRGLDRAALIGHSTMRGFLG</sequence>
<protein>
    <recommendedName>
        <fullName evidence="3">DUF1998 domain-containing protein</fullName>
    </recommendedName>
</protein>
<name>A0A7I7YU86_9MYCO</name>
<dbReference type="AlphaFoldDB" id="A0A7I7YU86"/>
<evidence type="ECO:0008006" key="3">
    <source>
        <dbReference type="Google" id="ProtNLM"/>
    </source>
</evidence>
<dbReference type="NCBIfam" id="NF038324">
    <property type="entry name" value="DrmB_fam"/>
    <property type="match status" value="1"/>
</dbReference>
<accession>A0A7I7YU86</accession>
<dbReference type="OrthoDB" id="9134227at2"/>
<gene>
    <name evidence="1" type="ORF">MPRM_27270</name>
</gene>
<proteinExistence type="predicted"/>
<dbReference type="Proteomes" id="UP000467105">
    <property type="component" value="Chromosome"/>
</dbReference>
<keyword evidence="2" id="KW-1185">Reference proteome</keyword>
<organism evidence="1 2">
    <name type="scientific">Mycobacterium parmense</name>
    <dbReference type="NCBI Taxonomy" id="185642"/>
    <lineage>
        <taxon>Bacteria</taxon>
        <taxon>Bacillati</taxon>
        <taxon>Actinomycetota</taxon>
        <taxon>Actinomycetes</taxon>
        <taxon>Mycobacteriales</taxon>
        <taxon>Mycobacteriaceae</taxon>
        <taxon>Mycobacterium</taxon>
        <taxon>Mycobacterium simiae complex</taxon>
    </lineage>
</organism>
<dbReference type="RefSeq" id="WP_139825626.1">
    <property type="nucleotide sequence ID" value="NZ_AP022614.1"/>
</dbReference>
<evidence type="ECO:0000313" key="1">
    <source>
        <dbReference type="EMBL" id="BBZ45446.1"/>
    </source>
</evidence>
<evidence type="ECO:0000313" key="2">
    <source>
        <dbReference type="Proteomes" id="UP000467105"/>
    </source>
</evidence>
<dbReference type="InterPro" id="IPR047721">
    <property type="entry name" value="DrmB"/>
</dbReference>
<reference evidence="1 2" key="1">
    <citation type="journal article" date="2019" name="Emerg. Microbes Infect.">
        <title>Comprehensive subspecies identification of 175 nontuberculous mycobacteria species based on 7547 genomic profiles.</title>
        <authorList>
            <person name="Matsumoto Y."/>
            <person name="Kinjo T."/>
            <person name="Motooka D."/>
            <person name="Nabeya D."/>
            <person name="Jung N."/>
            <person name="Uechi K."/>
            <person name="Horii T."/>
            <person name="Iida T."/>
            <person name="Fujita J."/>
            <person name="Nakamura S."/>
        </authorList>
    </citation>
    <scope>NUCLEOTIDE SEQUENCE [LARGE SCALE GENOMIC DNA]</scope>
    <source>
        <strain evidence="1 2">JCM 14742</strain>
    </source>
</reference>
<dbReference type="EMBL" id="AP022614">
    <property type="protein sequence ID" value="BBZ45446.1"/>
    <property type="molecule type" value="Genomic_DNA"/>
</dbReference>